<protein>
    <submittedName>
        <fullName evidence="2">Tetratricopeptide repeat protein</fullName>
    </submittedName>
</protein>
<dbReference type="EMBL" id="JAUOQI010000007">
    <property type="protein sequence ID" value="MDO6578073.1"/>
    <property type="molecule type" value="Genomic_DNA"/>
</dbReference>
<sequence>MNNEDYEKGKASFAQKEYKEAFIYAKNALQAEPDYLPAQILLAQLYQVNGMFTQADAAFREAFDAGGDAGLIFEPWGEVLLRLGDSERILALGFDSPLPLETRINWHTIRAKACMQQSRMLCAKYEYDQILALTADHPKGLNGLALLAILDRRYAEAEALLAKSMTQNDSQAQTWWLKGRLANERLEYAQAQAFYSRAFLLAPNNPTMARSLIDAYISSSDFDAALLITEDLLLQTEGDLYVLFVNSWLTSQVESLAVIRPQLEQIATQLANVDDVMLQTEPALYYLRGMVALMQKNYETARDNFLSYAKHTEEDVQTAILLASTNIALGDKKSAMSALQPHAETLIDSNIDQALVLGTLFLENKQNFAAVNLLNKLEEAYPNNVNVALYAVRVALSRGKVAQSNAQLSSLKARYPENRQVLMTYALHHLNNGNSVLAGEAITLLLARFPNDVSIQNMYAAQLIIDKQFEKAQEVLDRVLIQSPRLFAARYNQATLLLQRNELDEAREILLSLSTSRPEHLQVAFQLAKIDFQMGNLQAAISGFRKILVSNGASTPSNVTLAAVAAYAQIGDYKSAIELLRKLLASEPGNQVALVQLAGFFIKVSDKQQALTTLKKMDVIPSLSINTRLAQVALWTALGEQAKALEVMKSTHQLVPDDKNIHLQLVKLMLVSGKLNDAAASLEMLENDFPNDPLVRFKQGELAQAQGQLDTAYKHFENVLALDASFDLALAKLYSISVQKQSFNRFLARLNSIVKQEPTRYFPRNLLAQYHYYYGDKALAIGHYQQLLSLVDDNSRYAMLNRLAILHFPTDTDQSFVYAKEAYELAPNNADVLHSYGWSLALNDRYNESLPILREASARDAISPSLKYHLAYTLYNLDKRDEAERILTSLLTVEEYSDIRPQAEALLVEIKR</sequence>
<dbReference type="Pfam" id="PF14559">
    <property type="entry name" value="TPR_19"/>
    <property type="match status" value="3"/>
</dbReference>
<dbReference type="SUPFAM" id="SSF48452">
    <property type="entry name" value="TPR-like"/>
    <property type="match status" value="3"/>
</dbReference>
<dbReference type="AlphaFoldDB" id="A0AAW7Z3R9"/>
<organism evidence="2 3">
    <name type="scientific">Alteromonas stellipolaris</name>
    <dbReference type="NCBI Taxonomy" id="233316"/>
    <lineage>
        <taxon>Bacteria</taxon>
        <taxon>Pseudomonadati</taxon>
        <taxon>Pseudomonadota</taxon>
        <taxon>Gammaproteobacteria</taxon>
        <taxon>Alteromonadales</taxon>
        <taxon>Alteromonadaceae</taxon>
        <taxon>Alteromonas/Salinimonas group</taxon>
        <taxon>Alteromonas</taxon>
    </lineage>
</organism>
<reference evidence="2" key="1">
    <citation type="submission" date="2023-07" db="EMBL/GenBank/DDBJ databases">
        <title>Genome content predicts the carbon catabolic preferences of heterotrophic bacteria.</title>
        <authorList>
            <person name="Gralka M."/>
        </authorList>
    </citation>
    <scope>NUCLEOTIDE SEQUENCE</scope>
    <source>
        <strain evidence="2">F2M12</strain>
    </source>
</reference>
<dbReference type="InterPro" id="IPR011990">
    <property type="entry name" value="TPR-like_helical_dom_sf"/>
</dbReference>
<dbReference type="Gene3D" id="1.25.40.10">
    <property type="entry name" value="Tetratricopeptide repeat domain"/>
    <property type="match status" value="5"/>
</dbReference>
<feature type="repeat" description="TPR" evidence="1">
    <location>
        <begin position="172"/>
        <end position="205"/>
    </location>
</feature>
<dbReference type="SMART" id="SM00028">
    <property type="entry name" value="TPR"/>
    <property type="match status" value="11"/>
</dbReference>
<dbReference type="Pfam" id="PF13432">
    <property type="entry name" value="TPR_16"/>
    <property type="match status" value="1"/>
</dbReference>
<gene>
    <name evidence="2" type="ORF">Q4527_11760</name>
</gene>
<comment type="caution">
    <text evidence="2">The sequence shown here is derived from an EMBL/GenBank/DDBJ whole genome shotgun (WGS) entry which is preliminary data.</text>
</comment>
<accession>A0AAW7Z3R9</accession>
<feature type="repeat" description="TPR" evidence="1">
    <location>
        <begin position="557"/>
        <end position="590"/>
    </location>
</feature>
<dbReference type="PANTHER" id="PTHR12558:SF13">
    <property type="entry name" value="CELL DIVISION CYCLE PROTEIN 27 HOMOLOG"/>
    <property type="match status" value="1"/>
</dbReference>
<dbReference type="RefSeq" id="WP_061996920.1">
    <property type="nucleotide sequence ID" value="NZ_CAXIBE010000041.1"/>
</dbReference>
<evidence type="ECO:0000256" key="1">
    <source>
        <dbReference type="PROSITE-ProRule" id="PRU00339"/>
    </source>
</evidence>
<proteinExistence type="predicted"/>
<name>A0AAW7Z3R9_9ALTE</name>
<dbReference type="PANTHER" id="PTHR12558">
    <property type="entry name" value="CELL DIVISION CYCLE 16,23,27"/>
    <property type="match status" value="1"/>
</dbReference>
<dbReference type="Proteomes" id="UP001170717">
    <property type="component" value="Unassembled WGS sequence"/>
</dbReference>
<keyword evidence="1" id="KW-0802">TPR repeat</keyword>
<dbReference type="InterPro" id="IPR019734">
    <property type="entry name" value="TPR_rpt"/>
</dbReference>
<evidence type="ECO:0000313" key="2">
    <source>
        <dbReference type="EMBL" id="MDO6578073.1"/>
    </source>
</evidence>
<evidence type="ECO:0000313" key="3">
    <source>
        <dbReference type="Proteomes" id="UP001170717"/>
    </source>
</evidence>
<dbReference type="PROSITE" id="PS50005">
    <property type="entry name" value="TPR"/>
    <property type="match status" value="2"/>
</dbReference>